<dbReference type="Proteomes" id="UP000198956">
    <property type="component" value="Unassembled WGS sequence"/>
</dbReference>
<keyword evidence="2" id="KW-0547">Nucleotide-binding</keyword>
<reference evidence="5 8" key="2">
    <citation type="submission" date="2021-08" db="EMBL/GenBank/DDBJ databases">
        <title>Complete genome sequence of the strain Aneurinibacillus thermoaerophilus CCM 8960.</title>
        <authorList>
            <person name="Musilova J."/>
            <person name="Kourilova X."/>
            <person name="Pernicova I."/>
            <person name="Bezdicek M."/>
            <person name="Lengerova M."/>
            <person name="Obruca S."/>
            <person name="Sedlar K."/>
        </authorList>
    </citation>
    <scope>NUCLEOTIDE SEQUENCE [LARGE SCALE GENOMIC DNA]</scope>
    <source>
        <strain evidence="5 8">CCM 8960</strain>
    </source>
</reference>
<dbReference type="RefSeq" id="WP_057899876.1">
    <property type="nucleotide sequence ID" value="NZ_CP080764.1"/>
</dbReference>
<protein>
    <submittedName>
        <fullName evidence="5">ABC transporter ATP-binding protein</fullName>
    </submittedName>
    <submittedName>
        <fullName evidence="6">ABC-2 type transport system ATP-binding protein</fullName>
    </submittedName>
</protein>
<dbReference type="SMART" id="SM00382">
    <property type="entry name" value="AAA"/>
    <property type="match status" value="1"/>
</dbReference>
<keyword evidence="8" id="KW-1185">Reference proteome</keyword>
<evidence type="ECO:0000313" key="5">
    <source>
        <dbReference type="EMBL" id="QYY43276.1"/>
    </source>
</evidence>
<dbReference type="EMBL" id="FNDE01000038">
    <property type="protein sequence ID" value="SDH63406.1"/>
    <property type="molecule type" value="Genomic_DNA"/>
</dbReference>
<evidence type="ECO:0000256" key="3">
    <source>
        <dbReference type="ARBA" id="ARBA00022840"/>
    </source>
</evidence>
<keyword evidence="3 6" id="KW-0067">ATP-binding</keyword>
<evidence type="ECO:0000313" key="8">
    <source>
        <dbReference type="Proteomes" id="UP000826616"/>
    </source>
</evidence>
<dbReference type="GO" id="GO:0005524">
    <property type="term" value="F:ATP binding"/>
    <property type="evidence" value="ECO:0007669"/>
    <property type="project" value="UniProtKB-KW"/>
</dbReference>
<dbReference type="InterPro" id="IPR027417">
    <property type="entry name" value="P-loop_NTPase"/>
</dbReference>
<dbReference type="SUPFAM" id="SSF52540">
    <property type="entry name" value="P-loop containing nucleoside triphosphate hydrolases"/>
    <property type="match status" value="1"/>
</dbReference>
<evidence type="ECO:0000313" key="7">
    <source>
        <dbReference type="Proteomes" id="UP000198956"/>
    </source>
</evidence>
<dbReference type="AlphaFoldDB" id="A0A1G8E0A8"/>
<evidence type="ECO:0000256" key="2">
    <source>
        <dbReference type="ARBA" id="ARBA00022741"/>
    </source>
</evidence>
<name>A0A1G8E0A8_ANETH</name>
<dbReference type="Pfam" id="PF00005">
    <property type="entry name" value="ABC_tran"/>
    <property type="match status" value="1"/>
</dbReference>
<dbReference type="Gene3D" id="3.40.50.300">
    <property type="entry name" value="P-loop containing nucleotide triphosphate hydrolases"/>
    <property type="match status" value="1"/>
</dbReference>
<evidence type="ECO:0000259" key="4">
    <source>
        <dbReference type="PROSITE" id="PS50893"/>
    </source>
</evidence>
<keyword evidence="1" id="KW-0813">Transport</keyword>
<proteinExistence type="predicted"/>
<dbReference type="InterPro" id="IPR051782">
    <property type="entry name" value="ABC_Transporter_VariousFunc"/>
</dbReference>
<accession>A0A1G8E0A8</accession>
<dbReference type="Proteomes" id="UP000826616">
    <property type="component" value="Chromosome"/>
</dbReference>
<evidence type="ECO:0000313" key="6">
    <source>
        <dbReference type="EMBL" id="SDH63406.1"/>
    </source>
</evidence>
<gene>
    <name evidence="5" type="ORF">K3F53_03030</name>
    <name evidence="6" type="ORF">SAMN04489735_103819</name>
</gene>
<dbReference type="InterPro" id="IPR003439">
    <property type="entry name" value="ABC_transporter-like_ATP-bd"/>
</dbReference>
<dbReference type="GeneID" id="97140333"/>
<dbReference type="InterPro" id="IPR003593">
    <property type="entry name" value="AAA+_ATPase"/>
</dbReference>
<evidence type="ECO:0000256" key="1">
    <source>
        <dbReference type="ARBA" id="ARBA00022448"/>
    </source>
</evidence>
<dbReference type="CDD" id="cd03230">
    <property type="entry name" value="ABC_DR_subfamily_A"/>
    <property type="match status" value="1"/>
</dbReference>
<dbReference type="PROSITE" id="PS50893">
    <property type="entry name" value="ABC_TRANSPORTER_2"/>
    <property type="match status" value="1"/>
</dbReference>
<dbReference type="EMBL" id="CP080764">
    <property type="protein sequence ID" value="QYY43276.1"/>
    <property type="molecule type" value="Genomic_DNA"/>
</dbReference>
<reference evidence="6 7" key="1">
    <citation type="submission" date="2016-10" db="EMBL/GenBank/DDBJ databases">
        <authorList>
            <person name="de Groot N.N."/>
        </authorList>
    </citation>
    <scope>NUCLEOTIDE SEQUENCE [LARGE SCALE GENOMIC DNA]</scope>
    <source>
        <strain evidence="6 7">L 420-91</strain>
    </source>
</reference>
<organism evidence="6 7">
    <name type="scientific">Aneurinibacillus thermoaerophilus</name>
    <dbReference type="NCBI Taxonomy" id="143495"/>
    <lineage>
        <taxon>Bacteria</taxon>
        <taxon>Bacillati</taxon>
        <taxon>Bacillota</taxon>
        <taxon>Bacilli</taxon>
        <taxon>Bacillales</taxon>
        <taxon>Paenibacillaceae</taxon>
        <taxon>Aneurinibacillus group</taxon>
        <taxon>Aneurinibacillus</taxon>
    </lineage>
</organism>
<dbReference type="PANTHER" id="PTHR42939">
    <property type="entry name" value="ABC TRANSPORTER ATP-BINDING PROTEIN ALBC-RELATED"/>
    <property type="match status" value="1"/>
</dbReference>
<feature type="domain" description="ABC transporter" evidence="4">
    <location>
        <begin position="7"/>
        <end position="237"/>
    </location>
</feature>
<sequence length="244" mass="26991">MKTAFVLTVKNLSKTYGEYKAVHPLTFCIRPGEIHGLLGPNGAGKTTTIKMIIGVLEKTSGDIEINGISLQEEPVRAKRNVFYVPDHPVLFEKMTGKDFLSFMADLYGVDYCSSLVEIESVINRFQLTPHLAKSIGEMSLGTRQKLLLTAGLMVRAPLLILDEPIVGLDPESILYFKECLREYAQQGGAVLFSTHLLFMAQELCTHLVVMKQGTMIAAGPASELISKQNQNLEQVFMEMIAHGE</sequence>
<dbReference type="GO" id="GO:0016887">
    <property type="term" value="F:ATP hydrolysis activity"/>
    <property type="evidence" value="ECO:0007669"/>
    <property type="project" value="InterPro"/>
</dbReference>
<dbReference type="PANTHER" id="PTHR42939:SF1">
    <property type="entry name" value="ABC TRANSPORTER ATP-BINDING PROTEIN ALBC-RELATED"/>
    <property type="match status" value="1"/>
</dbReference>
<dbReference type="OrthoDB" id="9804819at2"/>